<evidence type="ECO:0000256" key="2">
    <source>
        <dbReference type="PIRSR" id="PIRSR600888-1"/>
    </source>
</evidence>
<feature type="active site" description="Proton acceptor" evidence="2">
    <location>
        <position position="65"/>
    </location>
</feature>
<comment type="pathway">
    <text evidence="4">Carbohydrate biosynthesis; dTDP-L-rhamnose biosynthesis.</text>
</comment>
<dbReference type="PATRIC" id="fig|1544413.3.peg.391"/>
<keyword evidence="6" id="KW-1185">Reference proteome</keyword>
<accession>A0A0Q0YY64</accession>
<dbReference type="InterPro" id="IPR014710">
    <property type="entry name" value="RmlC-like_jellyroll"/>
</dbReference>
<dbReference type="InterPro" id="IPR000888">
    <property type="entry name" value="RmlC-like"/>
</dbReference>
<comment type="subunit">
    <text evidence="4">Homodimer.</text>
</comment>
<evidence type="ECO:0000256" key="1">
    <source>
        <dbReference type="ARBA" id="ARBA00010154"/>
    </source>
</evidence>
<dbReference type="GO" id="GO:0005829">
    <property type="term" value="C:cytosol"/>
    <property type="evidence" value="ECO:0007669"/>
    <property type="project" value="TreeGrafter"/>
</dbReference>
<feature type="site" description="Participates in a stacking interaction with the thymidine ring of dTDP-4-oxo-6-deoxyglucose" evidence="3">
    <location>
        <position position="140"/>
    </location>
</feature>
<dbReference type="GO" id="GO:0019305">
    <property type="term" value="P:dTDP-rhamnose biosynthetic process"/>
    <property type="evidence" value="ECO:0007669"/>
    <property type="project" value="UniProtKB-UniRule"/>
</dbReference>
<comment type="function">
    <text evidence="4">Catalyzes the epimerization of the C3' and C5'positions of dTDP-6-deoxy-D-xylo-4-hexulose, forming dTDP-6-deoxy-L-lyxo-4-hexulose.</text>
</comment>
<evidence type="ECO:0000256" key="3">
    <source>
        <dbReference type="PIRSR" id="PIRSR600888-3"/>
    </source>
</evidence>
<dbReference type="InterPro" id="IPR011051">
    <property type="entry name" value="RmlC_Cupin_sf"/>
</dbReference>
<comment type="similarity">
    <text evidence="1 4">Belongs to the dTDP-4-dehydrorhamnose 3,5-epimerase family.</text>
</comment>
<dbReference type="GO" id="GO:0008830">
    <property type="term" value="F:dTDP-4-dehydrorhamnose 3,5-epimerase activity"/>
    <property type="evidence" value="ECO:0007669"/>
    <property type="project" value="UniProtKB-UniRule"/>
</dbReference>
<dbReference type="Pfam" id="PF00908">
    <property type="entry name" value="dTDP_sugar_isom"/>
    <property type="match status" value="1"/>
</dbReference>
<comment type="caution">
    <text evidence="5">The sequence shown here is derived from an EMBL/GenBank/DDBJ whole genome shotgun (WGS) entry which is preliminary data.</text>
</comment>
<dbReference type="NCBIfam" id="TIGR01221">
    <property type="entry name" value="rmlC"/>
    <property type="match status" value="1"/>
</dbReference>
<dbReference type="EC" id="5.1.3.13" evidence="4"/>
<feature type="active site" description="Proton donor" evidence="2">
    <location>
        <position position="134"/>
    </location>
</feature>
<organism evidence="5 6">
    <name type="scientific">Corynebacterium lowii</name>
    <dbReference type="NCBI Taxonomy" id="1544413"/>
    <lineage>
        <taxon>Bacteria</taxon>
        <taxon>Bacillati</taxon>
        <taxon>Actinomycetota</taxon>
        <taxon>Actinomycetes</taxon>
        <taxon>Mycobacteriales</taxon>
        <taxon>Corynebacteriaceae</taxon>
        <taxon>Corynebacterium</taxon>
    </lineage>
</organism>
<gene>
    <name evidence="5" type="primary">rmlC</name>
    <name evidence="5" type="ORF">Clow_00387</name>
</gene>
<comment type="catalytic activity">
    <reaction evidence="4">
        <text>dTDP-4-dehydro-6-deoxy-alpha-D-glucose = dTDP-4-dehydro-beta-L-rhamnose</text>
        <dbReference type="Rhea" id="RHEA:16969"/>
        <dbReference type="ChEBI" id="CHEBI:57649"/>
        <dbReference type="ChEBI" id="CHEBI:62830"/>
        <dbReference type="EC" id="5.1.3.13"/>
    </reaction>
</comment>
<dbReference type="PANTHER" id="PTHR21047">
    <property type="entry name" value="DTDP-6-DEOXY-D-GLUCOSE-3,5 EPIMERASE"/>
    <property type="match status" value="1"/>
</dbReference>
<name>A0A0Q0YY64_9CORY</name>
<dbReference type="UniPathway" id="UPA00124"/>
<sequence length="213" mass="22835">MAGMFEPIAGCEGALRLVPTVHPDRRGAFHEWFKASEFEQATGYPLDVQQANMSTSKAGVLRGLHYAEVPPGQAKLVTCSAGAIFDVLVDVRTGSETFGQWAGFELSEENRQGLYIPAGFAHGFLALSDATVVYLTTSEYAPEVEHGIDPLDPAIGIEWPVAGGQPILSSKDQQAPSLATAEEDGHLPSAEEARAYYTELRNAWAVANEEAGL</sequence>
<proteinExistence type="inferred from homology"/>
<dbReference type="Proteomes" id="UP000050488">
    <property type="component" value="Unassembled WGS sequence"/>
</dbReference>
<dbReference type="GO" id="GO:0000271">
    <property type="term" value="P:polysaccharide biosynthetic process"/>
    <property type="evidence" value="ECO:0007669"/>
    <property type="project" value="TreeGrafter"/>
</dbReference>
<evidence type="ECO:0000313" key="5">
    <source>
        <dbReference type="EMBL" id="KQB87332.1"/>
    </source>
</evidence>
<keyword evidence="4 5" id="KW-0413">Isomerase</keyword>
<reference evidence="5 6" key="1">
    <citation type="submission" date="2015-10" db="EMBL/GenBank/DDBJ databases">
        <title>Corynebacteirum lowii and Corynebacterium oculi species nova, derived from human clinical disease and and emended description of Corynebacterium mastiditis.</title>
        <authorList>
            <person name="Bernard K."/>
            <person name="Pacheco A.L."/>
            <person name="Mcdougall C."/>
            <person name="Burtx T."/>
            <person name="Weibe D."/>
            <person name="Tyler S."/>
            <person name="Olson A.B."/>
            <person name="Cnockaert M."/>
            <person name="Eguchi H."/>
            <person name="Kuwahara T."/>
            <person name="Nakayama-Imaohji H."/>
            <person name="Boudewijins M."/>
            <person name="Van Hoecke F."/>
            <person name="Bernier A.-M."/>
            <person name="Vandamme P."/>
        </authorList>
    </citation>
    <scope>NUCLEOTIDE SEQUENCE [LARGE SCALE GENOMIC DNA]</scope>
    <source>
        <strain evidence="5 6">NML 130206</strain>
    </source>
</reference>
<evidence type="ECO:0000256" key="4">
    <source>
        <dbReference type="RuleBase" id="RU364069"/>
    </source>
</evidence>
<evidence type="ECO:0000313" key="6">
    <source>
        <dbReference type="Proteomes" id="UP000050488"/>
    </source>
</evidence>
<dbReference type="EMBL" id="LKEV01000001">
    <property type="protein sequence ID" value="KQB87332.1"/>
    <property type="molecule type" value="Genomic_DNA"/>
</dbReference>
<dbReference type="STRING" id="1544413.Clow_00387"/>
<dbReference type="CDD" id="cd00438">
    <property type="entry name" value="cupin_RmlC"/>
    <property type="match status" value="1"/>
</dbReference>
<dbReference type="Gene3D" id="2.60.120.10">
    <property type="entry name" value="Jelly Rolls"/>
    <property type="match status" value="1"/>
</dbReference>
<dbReference type="PANTHER" id="PTHR21047:SF2">
    <property type="entry name" value="THYMIDINE DIPHOSPHO-4-KETO-RHAMNOSE 3,5-EPIMERASE"/>
    <property type="match status" value="1"/>
</dbReference>
<dbReference type="AlphaFoldDB" id="A0A0Q0YY64"/>
<protein>
    <recommendedName>
        <fullName evidence="4">dTDP-4-dehydrorhamnose 3,5-epimerase</fullName>
        <ecNumber evidence="4">5.1.3.13</ecNumber>
    </recommendedName>
    <alternativeName>
        <fullName evidence="4">Thymidine diphospho-4-keto-rhamnose 3,5-epimerase</fullName>
    </alternativeName>
</protein>
<dbReference type="SUPFAM" id="SSF51182">
    <property type="entry name" value="RmlC-like cupins"/>
    <property type="match status" value="1"/>
</dbReference>